<dbReference type="InterPro" id="IPR001584">
    <property type="entry name" value="Integrase_cat-core"/>
</dbReference>
<dbReference type="InterPro" id="IPR012337">
    <property type="entry name" value="RNaseH-like_sf"/>
</dbReference>
<protein>
    <recommendedName>
        <fullName evidence="2">Integrase catalytic domain-containing protein</fullName>
    </recommendedName>
</protein>
<dbReference type="GO" id="GO:0015074">
    <property type="term" value="P:DNA integration"/>
    <property type="evidence" value="ECO:0007669"/>
    <property type="project" value="InterPro"/>
</dbReference>
<dbReference type="OrthoDB" id="1002575at2759"/>
<gene>
    <name evidence="3" type="ORF">CXB51_011355</name>
</gene>
<dbReference type="SUPFAM" id="SSF53098">
    <property type="entry name" value="Ribonuclease H-like"/>
    <property type="match status" value="1"/>
</dbReference>
<dbReference type="Pfam" id="PF13976">
    <property type="entry name" value="gag_pre-integrs"/>
    <property type="match status" value="1"/>
</dbReference>
<sequence length="657" mass="72478">MSIPSSPSAAHSTTPAISSTLVDGVVDSRFLSTKKISVLLDDTNFLLWRQQVLLAIKTFKLQQFLDTRTVSPPSFVSNAVLQENPEFAKFEQQDIALASWLLRALHSQRKGDLSMKDFLMKIKGYCDNLASCGEAISDHEHVTAILNGLSSKYESVITIITASPVPYTAQGVNTMLLDAEARQQVLKTEVPSSANVVTHQSALSPAYRPPSNTRGRGRGRSSGSRFQCQLCGKQGHLVDRCYYRFDASYKSAGYKPPPQPQANVCMYGSGSSQPGWYFSPVPVPTWPNSSLVNAPQPTSATSSVSSSQALIATPDVVSDNAWYPDSGATHHLTHSPASMGESTSYNSPGKVYVGNGATLPVLSNGQSSLLTRTRPLYMRSLLFVPGITKNLLSVSKFIKDNQVIFEFLPTQCRVRDLTTREVLLQGSVHHSLYKLDLSGPSRSGLPSTSAQCFTTSSRVSLNVWHVRLGHPCKTILAKALASCNVPLDSSNELFPCVAYHLGKEHKLPFQKSTTEYTTPLQLIVANVWGPAPVSSNGFFYYVAFTDAYTRYTWVYFLKRKSKVLTVFPQFHRQVERTLGCKLQTLQTDGGGEFRALKFYLTQQGIVYRFTCPYTSTQNGIVERKHRQIVEAGLSMLAHAAMPLTYWNDAVIPRKLLQ</sequence>
<dbReference type="PANTHER" id="PTHR47481:SF30">
    <property type="entry name" value="CCHC-TYPE DOMAIN-CONTAINING PROTEIN"/>
    <property type="match status" value="1"/>
</dbReference>
<dbReference type="InterPro" id="IPR054722">
    <property type="entry name" value="PolX-like_BBD"/>
</dbReference>
<dbReference type="AlphaFoldDB" id="A0A8J5YVM1"/>
<name>A0A8J5YVM1_9ROSI</name>
<dbReference type="InterPro" id="IPR036397">
    <property type="entry name" value="RNaseH_sf"/>
</dbReference>
<evidence type="ECO:0000313" key="4">
    <source>
        <dbReference type="Proteomes" id="UP000701853"/>
    </source>
</evidence>
<keyword evidence="4" id="KW-1185">Reference proteome</keyword>
<dbReference type="EMBL" id="JAHUZN010000005">
    <property type="protein sequence ID" value="KAG8493859.1"/>
    <property type="molecule type" value="Genomic_DNA"/>
</dbReference>
<dbReference type="Pfam" id="PF14223">
    <property type="entry name" value="Retrotran_gag_2"/>
    <property type="match status" value="1"/>
</dbReference>
<accession>A0A8J5YVM1</accession>
<evidence type="ECO:0000259" key="2">
    <source>
        <dbReference type="PROSITE" id="PS50994"/>
    </source>
</evidence>
<dbReference type="InterPro" id="IPR025724">
    <property type="entry name" value="GAG-pre-integrase_dom"/>
</dbReference>
<dbReference type="PANTHER" id="PTHR47481">
    <property type="match status" value="1"/>
</dbReference>
<evidence type="ECO:0000256" key="1">
    <source>
        <dbReference type="SAM" id="MobiDB-lite"/>
    </source>
</evidence>
<dbReference type="Pfam" id="PF22936">
    <property type="entry name" value="Pol_BBD"/>
    <property type="match status" value="1"/>
</dbReference>
<feature type="domain" description="Integrase catalytic" evidence="2">
    <location>
        <begin position="515"/>
        <end position="657"/>
    </location>
</feature>
<dbReference type="Gene3D" id="3.30.420.10">
    <property type="entry name" value="Ribonuclease H-like superfamily/Ribonuclease H"/>
    <property type="match status" value="1"/>
</dbReference>
<proteinExistence type="predicted"/>
<reference evidence="3 4" key="1">
    <citation type="journal article" date="2021" name="bioRxiv">
        <title>The Gossypium anomalum genome as a resource for cotton improvement and evolutionary analysis of hybrid incompatibility.</title>
        <authorList>
            <person name="Grover C.E."/>
            <person name="Yuan D."/>
            <person name="Arick M.A."/>
            <person name="Miller E.R."/>
            <person name="Hu G."/>
            <person name="Peterson D.G."/>
            <person name="Wendel J.F."/>
            <person name="Udall J.A."/>
        </authorList>
    </citation>
    <scope>NUCLEOTIDE SEQUENCE [LARGE SCALE GENOMIC DNA]</scope>
    <source>
        <strain evidence="3">JFW-Udall</strain>
        <tissue evidence="3">Leaf</tissue>
    </source>
</reference>
<dbReference type="Proteomes" id="UP000701853">
    <property type="component" value="Chromosome 5"/>
</dbReference>
<evidence type="ECO:0000313" key="3">
    <source>
        <dbReference type="EMBL" id="KAG8493859.1"/>
    </source>
</evidence>
<comment type="caution">
    <text evidence="3">The sequence shown here is derived from an EMBL/GenBank/DDBJ whole genome shotgun (WGS) entry which is preliminary data.</text>
</comment>
<feature type="region of interest" description="Disordered" evidence="1">
    <location>
        <begin position="198"/>
        <end position="225"/>
    </location>
</feature>
<dbReference type="GO" id="GO:0003676">
    <property type="term" value="F:nucleic acid binding"/>
    <property type="evidence" value="ECO:0007669"/>
    <property type="project" value="InterPro"/>
</dbReference>
<dbReference type="PROSITE" id="PS50994">
    <property type="entry name" value="INTEGRASE"/>
    <property type="match status" value="1"/>
</dbReference>
<organism evidence="3 4">
    <name type="scientific">Gossypium anomalum</name>
    <dbReference type="NCBI Taxonomy" id="47600"/>
    <lineage>
        <taxon>Eukaryota</taxon>
        <taxon>Viridiplantae</taxon>
        <taxon>Streptophyta</taxon>
        <taxon>Embryophyta</taxon>
        <taxon>Tracheophyta</taxon>
        <taxon>Spermatophyta</taxon>
        <taxon>Magnoliopsida</taxon>
        <taxon>eudicotyledons</taxon>
        <taxon>Gunneridae</taxon>
        <taxon>Pentapetalae</taxon>
        <taxon>rosids</taxon>
        <taxon>malvids</taxon>
        <taxon>Malvales</taxon>
        <taxon>Malvaceae</taxon>
        <taxon>Malvoideae</taxon>
        <taxon>Gossypium</taxon>
    </lineage>
</organism>